<protein>
    <submittedName>
        <fullName evidence="1">Uncharacterized protein</fullName>
    </submittedName>
</protein>
<dbReference type="AlphaFoldDB" id="A0A0A9H3K6"/>
<evidence type="ECO:0000313" key="1">
    <source>
        <dbReference type="EMBL" id="JAE30374.1"/>
    </source>
</evidence>
<organism evidence="1">
    <name type="scientific">Arundo donax</name>
    <name type="common">Giant reed</name>
    <name type="synonym">Donax arundinaceus</name>
    <dbReference type="NCBI Taxonomy" id="35708"/>
    <lineage>
        <taxon>Eukaryota</taxon>
        <taxon>Viridiplantae</taxon>
        <taxon>Streptophyta</taxon>
        <taxon>Embryophyta</taxon>
        <taxon>Tracheophyta</taxon>
        <taxon>Spermatophyta</taxon>
        <taxon>Magnoliopsida</taxon>
        <taxon>Liliopsida</taxon>
        <taxon>Poales</taxon>
        <taxon>Poaceae</taxon>
        <taxon>PACMAD clade</taxon>
        <taxon>Arundinoideae</taxon>
        <taxon>Arundineae</taxon>
        <taxon>Arundo</taxon>
    </lineage>
</organism>
<proteinExistence type="predicted"/>
<accession>A0A0A9H3K6</accession>
<sequence length="84" mass="9352">MCSSSLTSRRPSTLSLGHFFWRSSAAWALDIAGVICYPPSCHQLPPKCSLMESLVRLFTIGVAFDRVILYPLCSSSWSWTCSPH</sequence>
<reference evidence="1" key="2">
    <citation type="journal article" date="2015" name="Data Brief">
        <title>Shoot transcriptome of the giant reed, Arundo donax.</title>
        <authorList>
            <person name="Barrero R.A."/>
            <person name="Guerrero F.D."/>
            <person name="Moolhuijzen P."/>
            <person name="Goolsby J.A."/>
            <person name="Tidwell J."/>
            <person name="Bellgard S.E."/>
            <person name="Bellgard M.I."/>
        </authorList>
    </citation>
    <scope>NUCLEOTIDE SEQUENCE</scope>
    <source>
        <tissue evidence="1">Shoot tissue taken approximately 20 cm above the soil surface</tissue>
    </source>
</reference>
<dbReference type="EMBL" id="GBRH01167522">
    <property type="protein sequence ID" value="JAE30374.1"/>
    <property type="molecule type" value="Transcribed_RNA"/>
</dbReference>
<reference evidence="1" key="1">
    <citation type="submission" date="2014-09" db="EMBL/GenBank/DDBJ databases">
        <authorList>
            <person name="Magalhaes I.L.F."/>
            <person name="Oliveira U."/>
            <person name="Santos F.R."/>
            <person name="Vidigal T.H.D.A."/>
            <person name="Brescovit A.D."/>
            <person name="Santos A.J."/>
        </authorList>
    </citation>
    <scope>NUCLEOTIDE SEQUENCE</scope>
    <source>
        <tissue evidence="1">Shoot tissue taken approximately 20 cm above the soil surface</tissue>
    </source>
</reference>
<name>A0A0A9H3K6_ARUDO</name>